<reference evidence="1 2" key="1">
    <citation type="journal article" date="2018" name="G3 (Bethesda)">
        <title>Phylogenetic and Phylogenomic Definition of Rhizopus Species.</title>
        <authorList>
            <person name="Gryganskyi A.P."/>
            <person name="Golan J."/>
            <person name="Dolatabadi S."/>
            <person name="Mondo S."/>
            <person name="Robb S."/>
            <person name="Idnurm A."/>
            <person name="Muszewska A."/>
            <person name="Steczkiewicz K."/>
            <person name="Masonjones S."/>
            <person name="Liao H.L."/>
            <person name="Gajdeczka M.T."/>
            <person name="Anike F."/>
            <person name="Vuek A."/>
            <person name="Anishchenko I.M."/>
            <person name="Voigt K."/>
            <person name="de Hoog G.S."/>
            <person name="Smith M.E."/>
            <person name="Heitman J."/>
            <person name="Vilgalys R."/>
            <person name="Stajich J.E."/>
        </authorList>
    </citation>
    <scope>NUCLEOTIDE SEQUENCE [LARGE SCALE GENOMIC DNA]</scope>
    <source>
        <strain evidence="1 2">LSU 92-RS-03</strain>
    </source>
</reference>
<protein>
    <recommendedName>
        <fullName evidence="3">Altered inheritance of mitochondria protein 32</fullName>
    </recommendedName>
</protein>
<gene>
    <name evidence="1" type="ORF">CU098_008246</name>
</gene>
<dbReference type="CDD" id="cd03062">
    <property type="entry name" value="TRX_Fd_Sucrase"/>
    <property type="match status" value="1"/>
</dbReference>
<accession>A0A367KM25</accession>
<dbReference type="AlphaFoldDB" id="A0A367KM25"/>
<dbReference type="Pfam" id="PF06999">
    <property type="entry name" value="Suc_Fer-like"/>
    <property type="match status" value="1"/>
</dbReference>
<dbReference type="Gene3D" id="3.40.30.10">
    <property type="entry name" value="Glutaredoxin"/>
    <property type="match status" value="1"/>
</dbReference>
<proteinExistence type="predicted"/>
<keyword evidence="2" id="KW-1185">Reference proteome</keyword>
<comment type="caution">
    <text evidence="1">The sequence shown here is derived from an EMBL/GenBank/DDBJ whole genome shotgun (WGS) entry which is preliminary data.</text>
</comment>
<evidence type="ECO:0000313" key="2">
    <source>
        <dbReference type="Proteomes" id="UP000253551"/>
    </source>
</evidence>
<dbReference type="PANTHER" id="PTHR31902">
    <property type="entry name" value="ACTIN PATCHES DISTAL PROTEIN 1"/>
    <property type="match status" value="1"/>
</dbReference>
<organism evidence="1 2">
    <name type="scientific">Rhizopus stolonifer</name>
    <name type="common">Rhizopus nigricans</name>
    <dbReference type="NCBI Taxonomy" id="4846"/>
    <lineage>
        <taxon>Eukaryota</taxon>
        <taxon>Fungi</taxon>
        <taxon>Fungi incertae sedis</taxon>
        <taxon>Mucoromycota</taxon>
        <taxon>Mucoromycotina</taxon>
        <taxon>Mucoromycetes</taxon>
        <taxon>Mucorales</taxon>
        <taxon>Mucorineae</taxon>
        <taxon>Rhizopodaceae</taxon>
        <taxon>Rhizopus</taxon>
    </lineage>
</organism>
<dbReference type="EMBL" id="PJQM01001081">
    <property type="protein sequence ID" value="RCI03273.1"/>
    <property type="molecule type" value="Genomic_DNA"/>
</dbReference>
<sequence>MIILSTIKRQSIRFYSTKIPFDTKPFPFSRFEPCCPATSHKADNGFVPCKQHPIPPVLGKKIDMTEPMTAASSLRHIVGCVGDGLEWTRSKVESVPGGIVQILMNAENDWLRHNRPLHTENALLTTVTDRPMEDHSLPDVLLFPEFKMIPHVETRHGVLPTDSTLYRVMDSIWRDPSQPLDTIQDWQDIQADTVVFVCTHGRRDLRCGRIGPLIIDEFNRIIQQKGLQDKVQVWGTSHFGGHKFAGNLIIHQRGLGGHMYGNVRQCHVESIFDRHIMQGKVIKEIWRKQVTPPSLSRGI</sequence>
<dbReference type="InterPro" id="IPR036249">
    <property type="entry name" value="Thioredoxin-like_sf"/>
</dbReference>
<name>A0A367KM25_RHIST</name>
<dbReference type="SUPFAM" id="SSF52833">
    <property type="entry name" value="Thioredoxin-like"/>
    <property type="match status" value="1"/>
</dbReference>
<dbReference type="Proteomes" id="UP000253551">
    <property type="component" value="Unassembled WGS sequence"/>
</dbReference>
<evidence type="ECO:0000313" key="1">
    <source>
        <dbReference type="EMBL" id="RCI03273.1"/>
    </source>
</evidence>
<evidence type="ECO:0008006" key="3">
    <source>
        <dbReference type="Google" id="ProtNLM"/>
    </source>
</evidence>
<dbReference type="InterPro" id="IPR009737">
    <property type="entry name" value="Aim32/Apd1-like"/>
</dbReference>
<dbReference type="STRING" id="4846.A0A367KM25"/>
<dbReference type="OrthoDB" id="10253744at2759"/>